<dbReference type="InterPro" id="IPR045609">
    <property type="entry name" value="DUF6451"/>
</dbReference>
<organism evidence="1 2">
    <name type="scientific">Schistosoma margrebowiei</name>
    <dbReference type="NCBI Taxonomy" id="48269"/>
    <lineage>
        <taxon>Eukaryota</taxon>
        <taxon>Metazoa</taxon>
        <taxon>Spiralia</taxon>
        <taxon>Lophotrochozoa</taxon>
        <taxon>Platyhelminthes</taxon>
        <taxon>Trematoda</taxon>
        <taxon>Digenea</taxon>
        <taxon>Strigeidida</taxon>
        <taxon>Schistosomatoidea</taxon>
        <taxon>Schistosomatidae</taxon>
        <taxon>Schistosoma</taxon>
    </lineage>
</organism>
<dbReference type="EMBL" id="UZAI01018045">
    <property type="protein sequence ID" value="VDP32553.1"/>
    <property type="molecule type" value="Genomic_DNA"/>
</dbReference>
<keyword evidence="2" id="KW-1185">Reference proteome</keyword>
<dbReference type="PANTHER" id="PTHR47027">
    <property type="entry name" value="REVERSE TRANSCRIPTASE DOMAIN-CONTAINING PROTEIN"/>
    <property type="match status" value="1"/>
</dbReference>
<dbReference type="Proteomes" id="UP000277204">
    <property type="component" value="Unassembled WGS sequence"/>
</dbReference>
<dbReference type="PANTHER" id="PTHR47027:SF25">
    <property type="entry name" value="REVERSE TRANSCRIPTASE DOMAIN-CONTAINING PROTEIN"/>
    <property type="match status" value="1"/>
</dbReference>
<protein>
    <submittedName>
        <fullName evidence="1">Uncharacterized protein</fullName>
    </submittedName>
</protein>
<evidence type="ECO:0000313" key="2">
    <source>
        <dbReference type="Proteomes" id="UP000277204"/>
    </source>
</evidence>
<name>A0A183MUG5_9TREM</name>
<accession>A0A183MUG5</accession>
<reference evidence="1 2" key="1">
    <citation type="submission" date="2018-11" db="EMBL/GenBank/DDBJ databases">
        <authorList>
            <consortium name="Pathogen Informatics"/>
        </authorList>
    </citation>
    <scope>NUCLEOTIDE SEQUENCE [LARGE SCALE GENOMIC DNA]</scope>
    <source>
        <strain evidence="1 2">Zambia</strain>
    </source>
</reference>
<proteinExistence type="predicted"/>
<evidence type="ECO:0000313" key="1">
    <source>
        <dbReference type="EMBL" id="VDP32553.1"/>
    </source>
</evidence>
<dbReference type="Pfam" id="PF20049">
    <property type="entry name" value="DUF6451"/>
    <property type="match status" value="1"/>
</dbReference>
<sequence length="159" mass="18156">MYVKTNSVAAVSTSVDLNIHKAKIKILKYNTDSTNVITLDGENLEDVESFMYMGSIIDKQRGSNVDIYTRIDKARTAFLQLKNICNSKQPSTNIEVIIFNTNVKIVLLYGAETWRFTTNIIKMVQLVINKCLRKMLNIYGLDTISNTLLWERTNQLPSE</sequence>
<dbReference type="AlphaFoldDB" id="A0A183MUG5"/>
<gene>
    <name evidence="1" type="ORF">SMRZ_LOCUS19690</name>
</gene>